<sequence>MCRRRPRHGHDDRVNLNILSEEIVGKLPVEYSENLHYDEVNNILTSRYV</sequence>
<dbReference type="AlphaFoldDB" id="A0A561DY76"/>
<keyword evidence="2" id="KW-1185">Reference proteome</keyword>
<evidence type="ECO:0000313" key="1">
    <source>
        <dbReference type="EMBL" id="TWE08317.1"/>
    </source>
</evidence>
<reference evidence="1 2" key="1">
    <citation type="submission" date="2019-06" db="EMBL/GenBank/DDBJ databases">
        <title>Sorghum-associated microbial communities from plants grown in Nebraska, USA.</title>
        <authorList>
            <person name="Schachtman D."/>
        </authorList>
    </citation>
    <scope>NUCLEOTIDE SEQUENCE [LARGE SCALE GENOMIC DNA]</scope>
    <source>
        <strain evidence="1 2">2482</strain>
    </source>
</reference>
<accession>A0A561DY76</accession>
<dbReference type="Proteomes" id="UP000319671">
    <property type="component" value="Unassembled WGS sequence"/>
</dbReference>
<name>A0A561DY76_9BACI</name>
<gene>
    <name evidence="1" type="ORF">FB550_101335</name>
</gene>
<evidence type="ECO:0000313" key="2">
    <source>
        <dbReference type="Proteomes" id="UP000319671"/>
    </source>
</evidence>
<protein>
    <submittedName>
        <fullName evidence="1">Uncharacterized protein</fullName>
    </submittedName>
</protein>
<dbReference type="EMBL" id="VIVN01000001">
    <property type="protein sequence ID" value="TWE08317.1"/>
    <property type="molecule type" value="Genomic_DNA"/>
</dbReference>
<comment type="caution">
    <text evidence="1">The sequence shown here is derived from an EMBL/GenBank/DDBJ whole genome shotgun (WGS) entry which is preliminary data.</text>
</comment>
<proteinExistence type="predicted"/>
<organism evidence="1 2">
    <name type="scientific">Neobacillus bataviensis</name>
    <dbReference type="NCBI Taxonomy" id="220685"/>
    <lineage>
        <taxon>Bacteria</taxon>
        <taxon>Bacillati</taxon>
        <taxon>Bacillota</taxon>
        <taxon>Bacilli</taxon>
        <taxon>Bacillales</taxon>
        <taxon>Bacillaceae</taxon>
        <taxon>Neobacillus</taxon>
    </lineage>
</organism>